<dbReference type="AlphaFoldDB" id="A0A6M5YYT2"/>
<dbReference type="Proteomes" id="UP000503447">
    <property type="component" value="Chromosome"/>
</dbReference>
<organism evidence="1 2">
    <name type="scientific">Frigoriglobus tundricola</name>
    <dbReference type="NCBI Taxonomy" id="2774151"/>
    <lineage>
        <taxon>Bacteria</taxon>
        <taxon>Pseudomonadati</taxon>
        <taxon>Planctomycetota</taxon>
        <taxon>Planctomycetia</taxon>
        <taxon>Gemmatales</taxon>
        <taxon>Gemmataceae</taxon>
        <taxon>Frigoriglobus</taxon>
    </lineage>
</organism>
<dbReference type="InterPro" id="IPR027417">
    <property type="entry name" value="P-loop_NTPase"/>
</dbReference>
<reference evidence="2" key="1">
    <citation type="submission" date="2020-05" db="EMBL/GenBank/DDBJ databases">
        <title>Frigoriglobus tundricola gen. nov., sp. nov., a psychrotolerant cellulolytic planctomycete of the family Gemmataceae with two divergent copies of 16S rRNA gene.</title>
        <authorList>
            <person name="Kulichevskaya I.S."/>
            <person name="Ivanova A.A."/>
            <person name="Naumoff D.G."/>
            <person name="Beletsky A.V."/>
            <person name="Rijpstra W.I.C."/>
            <person name="Sinninghe Damste J.S."/>
            <person name="Mardanov A.V."/>
            <person name="Ravin N.V."/>
            <person name="Dedysh S.N."/>
        </authorList>
    </citation>
    <scope>NUCLEOTIDE SEQUENCE [LARGE SCALE GENOMIC DNA]</scope>
    <source>
        <strain evidence="2">PL17</strain>
    </source>
</reference>
<gene>
    <name evidence="1" type="ORF">FTUN_6215</name>
</gene>
<dbReference type="RefSeq" id="WP_227254489.1">
    <property type="nucleotide sequence ID" value="NZ_CP053452.2"/>
</dbReference>
<proteinExistence type="predicted"/>
<name>A0A6M5YYT2_9BACT</name>
<evidence type="ECO:0000313" key="1">
    <source>
        <dbReference type="EMBL" id="QJW98620.1"/>
    </source>
</evidence>
<dbReference type="Gene3D" id="3.40.50.300">
    <property type="entry name" value="P-loop containing nucleotide triphosphate hydrolases"/>
    <property type="match status" value="1"/>
</dbReference>
<dbReference type="KEGG" id="ftj:FTUN_6215"/>
<protein>
    <recommendedName>
        <fullName evidence="3">Terminase large subunit gp17-like C-terminal domain-containing protein</fullName>
    </recommendedName>
</protein>
<evidence type="ECO:0000313" key="2">
    <source>
        <dbReference type="Proteomes" id="UP000503447"/>
    </source>
</evidence>
<evidence type="ECO:0008006" key="3">
    <source>
        <dbReference type="Google" id="ProtNLM"/>
    </source>
</evidence>
<keyword evidence="2" id="KW-1185">Reference proteome</keyword>
<sequence>MPPLPPSDPQWAAPTPAALSALETALTRWEAGQLRPADWNREYLPHYFGQFPRADFHHHFDADLHALHATRAVRRSYIAPRGGAKSTWNTLAYPLRAALEGWEPYTLILSDSSDQADQHLGHIRREIEENDLIRGVYDSAGTGFMWRGNRIVLRNGAIIEALGTGKKIRGRRNRAARPSLIVLDDIQSNADVASPTLRERAWSWGTREVIPAGDERTNFLAVGSAIHRDAVSVRIGQLAGWTARTFRAVHQWPERMDLWQEFERRAANLADDNRGATAKQFYHDHRADMDRGAVTYWPERWPLVELMLLRATVGASAFESEYQGVPGSVEGAEWPAELFQRPDLWFDEWPSDIVTKVQSLDPSKGASDTSDYQAHVLLALSRFGTLYVDCELRREPGWVERAVELASVFRPNVLVAEANNTMGLLVPELQRLLRERQVQGRGFDLRWVERIHTAPKLVRIRAITPYLSARNIRFRNTPGGRLLVDQLRDVPHGDYDDGADALATAVLQLQGMV</sequence>
<dbReference type="EMBL" id="CP053452">
    <property type="protein sequence ID" value="QJW98620.1"/>
    <property type="molecule type" value="Genomic_DNA"/>
</dbReference>
<accession>A0A6M5YYT2</accession>